<dbReference type="EMBL" id="JX310091">
    <property type="protein sequence ID" value="AFP20602.1"/>
    <property type="molecule type" value="mRNA"/>
</dbReference>
<name>J7FJ27_SPOLI</name>
<evidence type="ECO:0000256" key="5">
    <source>
        <dbReference type="ARBA" id="ARBA00010617"/>
    </source>
</evidence>
<keyword evidence="11 14" id="KW-0408">Iron</keyword>
<reference evidence="16" key="1">
    <citation type="journal article" date="2012" name="Insect Mol. Biol.">
        <title>Cytochrome P450s and cytochrome P450 reductase in the olfactory organ of the cotton leafworm Spodoptera littoralis.</title>
        <authorList>
            <person name="Pottier M.A."/>
            <person name="Bozzolan F."/>
            <person name="Chertemps T."/>
            <person name="Jacquin-Joly E."/>
            <person name="Lalouette L."/>
            <person name="Siaussat D."/>
            <person name="Maibeche-Coisne M."/>
        </authorList>
    </citation>
    <scope>NUCLEOTIDE SEQUENCE</scope>
</reference>
<evidence type="ECO:0000256" key="1">
    <source>
        <dbReference type="ARBA" id="ARBA00001971"/>
    </source>
</evidence>
<dbReference type="PANTHER" id="PTHR24291:SF189">
    <property type="entry name" value="CYTOCHROME P450 4C3-RELATED"/>
    <property type="match status" value="1"/>
</dbReference>
<evidence type="ECO:0000256" key="12">
    <source>
        <dbReference type="ARBA" id="ARBA00023033"/>
    </source>
</evidence>
<dbReference type="InterPro" id="IPR001128">
    <property type="entry name" value="Cyt_P450"/>
</dbReference>
<evidence type="ECO:0000256" key="7">
    <source>
        <dbReference type="ARBA" id="ARBA00022723"/>
    </source>
</evidence>
<evidence type="ECO:0000256" key="11">
    <source>
        <dbReference type="ARBA" id="ARBA00023004"/>
    </source>
</evidence>
<keyword evidence="13" id="KW-0472">Membrane</keyword>
<proteinExistence type="evidence at transcript level"/>
<protein>
    <submittedName>
        <fullName evidence="16">Cytochrome CYP340K4</fullName>
    </submittedName>
</protein>
<feature type="binding site" description="axial binding residue" evidence="14">
    <location>
        <position position="456"/>
    </location>
    <ligand>
        <name>heme</name>
        <dbReference type="ChEBI" id="CHEBI:30413"/>
    </ligand>
    <ligandPart>
        <name>Fe</name>
        <dbReference type="ChEBI" id="CHEBI:18248"/>
    </ligandPart>
</feature>
<dbReference type="InterPro" id="IPR036396">
    <property type="entry name" value="Cyt_P450_sf"/>
</dbReference>
<dbReference type="AlphaFoldDB" id="J7FJ27"/>
<comment type="function">
    <text evidence="2">May be involved in the metabolism of insect hormones and in the breakdown of synthetic insecticides.</text>
</comment>
<reference evidence="16" key="2">
    <citation type="submission" date="2012-07" db="EMBL/GenBank/DDBJ databases">
        <authorList>
            <person name="Pottier M.-A."/>
            <person name="Bozzolan F."/>
            <person name="Chertemps T."/>
            <person name="Jacquin-Joly E."/>
            <person name="Lalouette L."/>
            <person name="Siaussat D."/>
            <person name="Maibeche-Coisne M."/>
        </authorList>
    </citation>
    <scope>NUCLEOTIDE SEQUENCE</scope>
</reference>
<evidence type="ECO:0000256" key="4">
    <source>
        <dbReference type="ARBA" id="ARBA00004406"/>
    </source>
</evidence>
<dbReference type="GO" id="GO:0004497">
    <property type="term" value="F:monooxygenase activity"/>
    <property type="evidence" value="ECO:0007669"/>
    <property type="project" value="UniProtKB-KW"/>
</dbReference>
<dbReference type="GO" id="GO:0005506">
    <property type="term" value="F:iron ion binding"/>
    <property type="evidence" value="ECO:0007669"/>
    <property type="project" value="InterPro"/>
</dbReference>
<evidence type="ECO:0000256" key="8">
    <source>
        <dbReference type="ARBA" id="ARBA00022824"/>
    </source>
</evidence>
<comment type="subcellular location">
    <subcellularLocation>
        <location evidence="4">Endoplasmic reticulum membrane</location>
        <topology evidence="4">Peripheral membrane protein</topology>
    </subcellularLocation>
    <subcellularLocation>
        <location evidence="3">Microsome membrane</location>
        <topology evidence="3">Peripheral membrane protein</topology>
    </subcellularLocation>
</comment>
<dbReference type="InterPro" id="IPR002403">
    <property type="entry name" value="Cyt_P450_E_grp-IV"/>
</dbReference>
<evidence type="ECO:0000256" key="10">
    <source>
        <dbReference type="ARBA" id="ARBA00023002"/>
    </source>
</evidence>
<dbReference type="InterPro" id="IPR050196">
    <property type="entry name" value="Cytochrome_P450_Monoox"/>
</dbReference>
<evidence type="ECO:0000256" key="3">
    <source>
        <dbReference type="ARBA" id="ARBA00004174"/>
    </source>
</evidence>
<dbReference type="GO" id="GO:0005789">
    <property type="term" value="C:endoplasmic reticulum membrane"/>
    <property type="evidence" value="ECO:0007669"/>
    <property type="project" value="UniProtKB-SubCell"/>
</dbReference>
<keyword evidence="12 15" id="KW-0503">Monooxygenase</keyword>
<sequence>MQGRFHYYETDDCVRTMLSLLLFVCVLCIASVWSKYARGRPKYPLPPAMPGALPFVGVLHQVLKNYSRRWDFLKSKAEECAKLGGVTHAHFGSELYYVITDPQDALTASNQCLKKHYAFDLAKIWMGDGLVLSSGDIWKRHRKLLSPAFTLPIIHSFLDVFNSQAKKLASSMEPHVGKGLFDPFLKLKLNALETFCVGTLGIEALDDVNFTEKYMESVDDIVTLWISRVVKVWLLSDVVWKLTGLKKKEQELVDTLHTMTNKVLQRKKAALKNKGVEKVIESQTSGIKYRPFLDLLLELSTNGAFTDDEIREETDTIIAAGYDTTSNQITFALLLLGAHPDEQEKVYEELLAVLGPDRDVEKDDINKLVYTNAVIMESLRLFPSIPSLFRTVETDVKLKNYTMPAGSYCVIFPIAASSVDPSWGPEPDKFRPERWLHGDFRNNKEYSAFGLGKRACIGRTYAMISMKVTLAHFLREYRVKADLSNLKLNFDFLMKPISGHDISIESRRI</sequence>
<dbReference type="GO" id="GO:0020037">
    <property type="term" value="F:heme binding"/>
    <property type="evidence" value="ECO:0007669"/>
    <property type="project" value="InterPro"/>
</dbReference>
<dbReference type="InterPro" id="IPR017972">
    <property type="entry name" value="Cyt_P450_CS"/>
</dbReference>
<evidence type="ECO:0000313" key="16">
    <source>
        <dbReference type="EMBL" id="AFP20602.1"/>
    </source>
</evidence>
<organism evidence="16">
    <name type="scientific">Spodoptera littoralis</name>
    <name type="common">Egyptian cotton leafworm</name>
    <dbReference type="NCBI Taxonomy" id="7109"/>
    <lineage>
        <taxon>Eukaryota</taxon>
        <taxon>Metazoa</taxon>
        <taxon>Ecdysozoa</taxon>
        <taxon>Arthropoda</taxon>
        <taxon>Hexapoda</taxon>
        <taxon>Insecta</taxon>
        <taxon>Pterygota</taxon>
        <taxon>Neoptera</taxon>
        <taxon>Endopterygota</taxon>
        <taxon>Lepidoptera</taxon>
        <taxon>Glossata</taxon>
        <taxon>Ditrysia</taxon>
        <taxon>Noctuoidea</taxon>
        <taxon>Noctuidae</taxon>
        <taxon>Amphipyrinae</taxon>
        <taxon>Spodoptera</taxon>
    </lineage>
</organism>
<dbReference type="Gene3D" id="1.10.630.10">
    <property type="entry name" value="Cytochrome P450"/>
    <property type="match status" value="1"/>
</dbReference>
<comment type="cofactor">
    <cofactor evidence="1 14">
        <name>heme</name>
        <dbReference type="ChEBI" id="CHEBI:30413"/>
    </cofactor>
</comment>
<keyword evidence="9" id="KW-0492">Microsome</keyword>
<evidence type="ECO:0000256" key="13">
    <source>
        <dbReference type="ARBA" id="ARBA00023136"/>
    </source>
</evidence>
<keyword evidence="10 15" id="KW-0560">Oxidoreductase</keyword>
<evidence type="ECO:0000256" key="9">
    <source>
        <dbReference type="ARBA" id="ARBA00022848"/>
    </source>
</evidence>
<comment type="similarity">
    <text evidence="5 15">Belongs to the cytochrome P450 family.</text>
</comment>
<dbReference type="Pfam" id="PF00067">
    <property type="entry name" value="p450"/>
    <property type="match status" value="1"/>
</dbReference>
<dbReference type="PROSITE" id="PS00086">
    <property type="entry name" value="CYTOCHROME_P450"/>
    <property type="match status" value="1"/>
</dbReference>
<dbReference type="PANTHER" id="PTHR24291">
    <property type="entry name" value="CYTOCHROME P450 FAMILY 4"/>
    <property type="match status" value="1"/>
</dbReference>
<keyword evidence="8" id="KW-0256">Endoplasmic reticulum</keyword>
<dbReference type="PRINTS" id="PR00385">
    <property type="entry name" value="P450"/>
</dbReference>
<evidence type="ECO:0000256" key="14">
    <source>
        <dbReference type="PIRSR" id="PIRSR602403-1"/>
    </source>
</evidence>
<evidence type="ECO:0000256" key="2">
    <source>
        <dbReference type="ARBA" id="ARBA00003690"/>
    </source>
</evidence>
<dbReference type="SUPFAM" id="SSF48264">
    <property type="entry name" value="Cytochrome P450"/>
    <property type="match status" value="1"/>
</dbReference>
<dbReference type="GO" id="GO:0016705">
    <property type="term" value="F:oxidoreductase activity, acting on paired donors, with incorporation or reduction of molecular oxygen"/>
    <property type="evidence" value="ECO:0007669"/>
    <property type="project" value="InterPro"/>
</dbReference>
<keyword evidence="6 14" id="KW-0349">Heme</keyword>
<evidence type="ECO:0000256" key="6">
    <source>
        <dbReference type="ARBA" id="ARBA00022617"/>
    </source>
</evidence>
<accession>J7FJ27</accession>
<evidence type="ECO:0000256" key="15">
    <source>
        <dbReference type="RuleBase" id="RU000461"/>
    </source>
</evidence>
<dbReference type="PRINTS" id="PR00465">
    <property type="entry name" value="EP450IV"/>
</dbReference>
<keyword evidence="7 14" id="KW-0479">Metal-binding</keyword>